<dbReference type="GO" id="GO:0016740">
    <property type="term" value="F:transferase activity"/>
    <property type="evidence" value="ECO:0007669"/>
    <property type="project" value="UniProtKB-KW"/>
</dbReference>
<sequence length="310" mass="35065">MKKFILALDWTANTNHSGFFVAAQQGFYAQEGLDVHLRSTSEDNYARTPASLLAAKEVHLAMAPSESVIAYRANPEKPALMAIAAVLQRDASAIVSLKSSGLDRISQLDGKEYASYNARFEDHIVAEMIKTDGGKGEHIKIVPEKLGIWNTLLEGKAVATWVFMPWEGVMANEKQVELNAFYLKDFDIPYGYSPVLLAHPELLAEDPEAYKKFLRASKKGFQLLKENPQLAVDALYKQEDLAELADKDFLINSQEAINPYYFDEAGDWGLMQEERWTEFIHWLKSKELITAEELTNLMKEPIFTNFYLSN</sequence>
<evidence type="ECO:0000256" key="5">
    <source>
        <dbReference type="ARBA" id="ARBA00022679"/>
    </source>
</evidence>
<comment type="pathway">
    <text evidence="2">Cofactor biosynthesis; thiamine diphosphate biosynthesis.</text>
</comment>
<feature type="domain" description="SsuA/THI5-like" evidence="12">
    <location>
        <begin position="13"/>
        <end position="230"/>
    </location>
</feature>
<evidence type="ECO:0000256" key="11">
    <source>
        <dbReference type="ARBA" id="ARBA00048179"/>
    </source>
</evidence>
<keyword evidence="8" id="KW-0784">Thiamine biosynthesis</keyword>
<dbReference type="PANTHER" id="PTHR31528">
    <property type="entry name" value="4-AMINO-5-HYDROXYMETHYL-2-METHYLPYRIMIDINE PHOSPHATE SYNTHASE THI11-RELATED"/>
    <property type="match status" value="1"/>
</dbReference>
<dbReference type="PANTHER" id="PTHR31528:SF1">
    <property type="entry name" value="4-AMINO-5-HYDROXYMETHYL-2-METHYLPYRIMIDINE PHOSPHATE SYNTHASE THI11-RELATED"/>
    <property type="match status" value="1"/>
</dbReference>
<dbReference type="InterPro" id="IPR015168">
    <property type="entry name" value="SsuA/THI5"/>
</dbReference>
<dbReference type="AlphaFoldDB" id="A0A8J3CV78"/>
<name>A0A8J3CV78_9BACT</name>
<dbReference type="GO" id="GO:0009228">
    <property type="term" value="P:thiamine biosynthetic process"/>
    <property type="evidence" value="ECO:0007669"/>
    <property type="project" value="UniProtKB-KW"/>
</dbReference>
<comment type="catalytic activity">
    <reaction evidence="11">
        <text>N(6)-(pyridoxal phosphate)-L-lysyl-[4-amino-5-hydroxymethyl-2-methylpyrimidine phosphate synthase] + L-histidyl-[4-amino-5-hydroxymethyl-2-methylpyrimidine phosphate synthase] + 2 Fe(3+) + 4 H2O = L-lysyl-[4-amino-5-hydroxymethyl-2-methylpyrimidine phosphate synthase] + (2S)-2-amino-5-hydroxy-4-oxopentanoyl-[4-amino-5-hydroxymethyl-2-methylpyrimidine phosphate synthase] + 4-amino-2-methyl-5-(phosphooxymethyl)pyrimidine + 3-oxopropanoate + 2 Fe(2+) + 2 H(+)</text>
        <dbReference type="Rhea" id="RHEA:65756"/>
        <dbReference type="Rhea" id="RHEA-COMP:16892"/>
        <dbReference type="Rhea" id="RHEA-COMP:16893"/>
        <dbReference type="Rhea" id="RHEA-COMP:16894"/>
        <dbReference type="Rhea" id="RHEA-COMP:16895"/>
        <dbReference type="ChEBI" id="CHEBI:15377"/>
        <dbReference type="ChEBI" id="CHEBI:15378"/>
        <dbReference type="ChEBI" id="CHEBI:29033"/>
        <dbReference type="ChEBI" id="CHEBI:29034"/>
        <dbReference type="ChEBI" id="CHEBI:29969"/>
        <dbReference type="ChEBI" id="CHEBI:29979"/>
        <dbReference type="ChEBI" id="CHEBI:33190"/>
        <dbReference type="ChEBI" id="CHEBI:58354"/>
        <dbReference type="ChEBI" id="CHEBI:143915"/>
        <dbReference type="ChEBI" id="CHEBI:157692"/>
    </reaction>
    <physiologicalReaction direction="left-to-right" evidence="11">
        <dbReference type="Rhea" id="RHEA:65757"/>
    </physiologicalReaction>
</comment>
<evidence type="ECO:0000256" key="3">
    <source>
        <dbReference type="ARBA" id="ARBA00009406"/>
    </source>
</evidence>
<keyword evidence="6" id="KW-0479">Metal-binding</keyword>
<dbReference type="RefSeq" id="WP_189579247.1">
    <property type="nucleotide sequence ID" value="NZ_BMYF01000004.1"/>
</dbReference>
<comment type="subunit">
    <text evidence="4">Homodimer.</text>
</comment>
<dbReference type="InterPro" id="IPR027939">
    <property type="entry name" value="NMT1/THI5"/>
</dbReference>
<evidence type="ECO:0000256" key="7">
    <source>
        <dbReference type="ARBA" id="ARBA00022898"/>
    </source>
</evidence>
<comment type="caution">
    <text evidence="13">The sequence shown here is derived from an EMBL/GenBank/DDBJ whole genome shotgun (WGS) entry which is preliminary data.</text>
</comment>
<dbReference type="EMBL" id="BMYF01000004">
    <property type="protein sequence ID" value="GHB30114.1"/>
    <property type="molecule type" value="Genomic_DNA"/>
</dbReference>
<keyword evidence="5" id="KW-0808">Transferase</keyword>
<evidence type="ECO:0000256" key="2">
    <source>
        <dbReference type="ARBA" id="ARBA00004948"/>
    </source>
</evidence>
<dbReference type="SUPFAM" id="SSF53850">
    <property type="entry name" value="Periplasmic binding protein-like II"/>
    <property type="match status" value="1"/>
</dbReference>
<reference evidence="13" key="2">
    <citation type="submission" date="2020-09" db="EMBL/GenBank/DDBJ databases">
        <authorList>
            <person name="Sun Q."/>
            <person name="Kim S."/>
        </authorList>
    </citation>
    <scope>NUCLEOTIDE SEQUENCE</scope>
    <source>
        <strain evidence="13">KCTC 23224</strain>
    </source>
</reference>
<organism evidence="13 14">
    <name type="scientific">Mongoliitalea lutea</name>
    <dbReference type="NCBI Taxonomy" id="849756"/>
    <lineage>
        <taxon>Bacteria</taxon>
        <taxon>Pseudomonadati</taxon>
        <taxon>Bacteroidota</taxon>
        <taxon>Cytophagia</taxon>
        <taxon>Cytophagales</taxon>
        <taxon>Cyclobacteriaceae</taxon>
        <taxon>Mongoliitalea</taxon>
    </lineage>
</organism>
<protein>
    <recommendedName>
        <fullName evidence="10">Thiamine pyrimidine synthase</fullName>
    </recommendedName>
</protein>
<evidence type="ECO:0000256" key="10">
    <source>
        <dbReference type="ARBA" id="ARBA00033171"/>
    </source>
</evidence>
<dbReference type="Gene3D" id="3.40.190.10">
    <property type="entry name" value="Periplasmic binding protein-like II"/>
    <property type="match status" value="2"/>
</dbReference>
<evidence type="ECO:0000256" key="6">
    <source>
        <dbReference type="ARBA" id="ARBA00022723"/>
    </source>
</evidence>
<evidence type="ECO:0000313" key="13">
    <source>
        <dbReference type="EMBL" id="GHB30114.1"/>
    </source>
</evidence>
<gene>
    <name evidence="13" type="ORF">GCM10008106_08740</name>
</gene>
<reference evidence="13" key="1">
    <citation type="journal article" date="2014" name="Int. J. Syst. Evol. Microbiol.">
        <title>Complete genome sequence of Corynebacterium casei LMG S-19264T (=DSM 44701T), isolated from a smear-ripened cheese.</title>
        <authorList>
            <consortium name="US DOE Joint Genome Institute (JGI-PGF)"/>
            <person name="Walter F."/>
            <person name="Albersmeier A."/>
            <person name="Kalinowski J."/>
            <person name="Ruckert C."/>
        </authorList>
    </citation>
    <scope>NUCLEOTIDE SEQUENCE</scope>
    <source>
        <strain evidence="13">KCTC 23224</strain>
    </source>
</reference>
<dbReference type="Pfam" id="PF09084">
    <property type="entry name" value="NMT1"/>
    <property type="match status" value="1"/>
</dbReference>
<keyword evidence="7" id="KW-0663">Pyridoxal phosphate</keyword>
<dbReference type="Proteomes" id="UP000642809">
    <property type="component" value="Unassembled WGS sequence"/>
</dbReference>
<evidence type="ECO:0000259" key="12">
    <source>
        <dbReference type="Pfam" id="PF09084"/>
    </source>
</evidence>
<keyword evidence="14" id="KW-1185">Reference proteome</keyword>
<accession>A0A8J3CV78</accession>
<comment type="function">
    <text evidence="1">Responsible for the formation of the pyrimidine heterocycle in the thiamine biosynthesis pathway. Catalyzes the formation of hydroxymethylpyrimidine phosphate (HMP-P) from histidine and pyridoxal phosphate (PLP). The protein uses PLP and the active site histidine to form HMP-P, generating an inactive enzyme. The enzyme can only undergo a single turnover, which suggests it is a suicide enzyme.</text>
</comment>
<evidence type="ECO:0000256" key="8">
    <source>
        <dbReference type="ARBA" id="ARBA00022977"/>
    </source>
</evidence>
<evidence type="ECO:0000256" key="9">
    <source>
        <dbReference type="ARBA" id="ARBA00023004"/>
    </source>
</evidence>
<keyword evidence="9" id="KW-0408">Iron</keyword>
<evidence type="ECO:0000313" key="14">
    <source>
        <dbReference type="Proteomes" id="UP000642809"/>
    </source>
</evidence>
<evidence type="ECO:0000256" key="4">
    <source>
        <dbReference type="ARBA" id="ARBA00011738"/>
    </source>
</evidence>
<dbReference type="GO" id="GO:0046872">
    <property type="term" value="F:metal ion binding"/>
    <property type="evidence" value="ECO:0007669"/>
    <property type="project" value="UniProtKB-KW"/>
</dbReference>
<comment type="similarity">
    <text evidence="3">Belongs to the NMT1/THI5 family.</text>
</comment>
<evidence type="ECO:0000256" key="1">
    <source>
        <dbReference type="ARBA" id="ARBA00003469"/>
    </source>
</evidence>
<proteinExistence type="inferred from homology"/>